<keyword evidence="2" id="KW-0378">Hydrolase</keyword>
<protein>
    <recommendedName>
        <fullName evidence="4">Glycoside hydrolase 35 catalytic domain-containing protein</fullName>
    </recommendedName>
</protein>
<dbReference type="PRINTS" id="PR00742">
    <property type="entry name" value="GLHYDRLASE35"/>
</dbReference>
<evidence type="ECO:0000313" key="5">
    <source>
        <dbReference type="EMBL" id="VDM73659.1"/>
    </source>
</evidence>
<dbReference type="EMBL" id="UYYB01031836">
    <property type="protein sequence ID" value="VDM73659.1"/>
    <property type="molecule type" value="Genomic_DNA"/>
</dbReference>
<dbReference type="InterPro" id="IPR001944">
    <property type="entry name" value="Glycoside_Hdrlase_35"/>
</dbReference>
<dbReference type="Gene3D" id="3.20.20.80">
    <property type="entry name" value="Glycosidases"/>
    <property type="match status" value="1"/>
</dbReference>
<dbReference type="InterPro" id="IPR031330">
    <property type="entry name" value="Gly_Hdrlase_35_cat"/>
</dbReference>
<dbReference type="GO" id="GO:0004553">
    <property type="term" value="F:hydrolase activity, hydrolyzing O-glycosyl compounds"/>
    <property type="evidence" value="ECO:0007669"/>
    <property type="project" value="InterPro"/>
</dbReference>
<dbReference type="Proteomes" id="UP000270094">
    <property type="component" value="Unassembled WGS sequence"/>
</dbReference>
<gene>
    <name evidence="5" type="ORF">SVUK_LOCUS8657</name>
</gene>
<organism evidence="5 6">
    <name type="scientific">Strongylus vulgaris</name>
    <name type="common">Blood worm</name>
    <dbReference type="NCBI Taxonomy" id="40348"/>
    <lineage>
        <taxon>Eukaryota</taxon>
        <taxon>Metazoa</taxon>
        <taxon>Ecdysozoa</taxon>
        <taxon>Nematoda</taxon>
        <taxon>Chromadorea</taxon>
        <taxon>Rhabditida</taxon>
        <taxon>Rhabditina</taxon>
        <taxon>Rhabditomorpha</taxon>
        <taxon>Strongyloidea</taxon>
        <taxon>Strongylidae</taxon>
        <taxon>Strongylus</taxon>
    </lineage>
</organism>
<evidence type="ECO:0000256" key="3">
    <source>
        <dbReference type="ARBA" id="ARBA00023295"/>
    </source>
</evidence>
<evidence type="ECO:0000256" key="1">
    <source>
        <dbReference type="ARBA" id="ARBA00009809"/>
    </source>
</evidence>
<dbReference type="AlphaFoldDB" id="A0A3P7J1W7"/>
<feature type="domain" description="Glycoside hydrolase 35 catalytic" evidence="4">
    <location>
        <begin position="32"/>
        <end position="103"/>
    </location>
</feature>
<proteinExistence type="inferred from homology"/>
<keyword evidence="3" id="KW-0326">Glycosidase</keyword>
<keyword evidence="6" id="KW-1185">Reference proteome</keyword>
<dbReference type="OrthoDB" id="1657402at2759"/>
<dbReference type="PROSITE" id="PS01182">
    <property type="entry name" value="GLYCOSYL_HYDROL_F35"/>
    <property type="match status" value="1"/>
</dbReference>
<accession>A0A3P7J1W7</accession>
<dbReference type="PANTHER" id="PTHR23421">
    <property type="entry name" value="BETA-GALACTOSIDASE RELATED"/>
    <property type="match status" value="1"/>
</dbReference>
<reference evidence="5 6" key="1">
    <citation type="submission" date="2018-11" db="EMBL/GenBank/DDBJ databases">
        <authorList>
            <consortium name="Pathogen Informatics"/>
        </authorList>
    </citation>
    <scope>NUCLEOTIDE SEQUENCE [LARGE SCALE GENOMIC DNA]</scope>
</reference>
<sequence length="108" mass="12558">MSKYWDSRNFSDYCGLLGFEIMRYLMQSEISTIGPYTCGEWENGGFPWWLLNKQNCQPRTSQKGFLTAVEKFYTALFPVIKPLLRKNGGPVLMLQIENEYGSCSYCDR</sequence>
<dbReference type="InterPro" id="IPR017853">
    <property type="entry name" value="GH"/>
</dbReference>
<dbReference type="Pfam" id="PF01301">
    <property type="entry name" value="Glyco_hydro_35"/>
    <property type="match status" value="1"/>
</dbReference>
<dbReference type="InterPro" id="IPR019801">
    <property type="entry name" value="Glyco_hydro_35_CS"/>
</dbReference>
<comment type="similarity">
    <text evidence="1">Belongs to the glycosyl hydrolase 35 family.</text>
</comment>
<name>A0A3P7J1W7_STRVU</name>
<evidence type="ECO:0000259" key="4">
    <source>
        <dbReference type="Pfam" id="PF01301"/>
    </source>
</evidence>
<evidence type="ECO:0000313" key="6">
    <source>
        <dbReference type="Proteomes" id="UP000270094"/>
    </source>
</evidence>
<dbReference type="GO" id="GO:0005975">
    <property type="term" value="P:carbohydrate metabolic process"/>
    <property type="evidence" value="ECO:0007669"/>
    <property type="project" value="InterPro"/>
</dbReference>
<dbReference type="SUPFAM" id="SSF51445">
    <property type="entry name" value="(Trans)glycosidases"/>
    <property type="match status" value="1"/>
</dbReference>
<evidence type="ECO:0000256" key="2">
    <source>
        <dbReference type="ARBA" id="ARBA00022801"/>
    </source>
</evidence>